<keyword evidence="10" id="KW-1015">Disulfide bond</keyword>
<dbReference type="PANTHER" id="PTHR14519:SF5">
    <property type="entry name" value="VITAMIN K EPOXIDE REDUCTASE COMPLEX SUBUNIT 1-LIKE PROTEIN 1"/>
    <property type="match status" value="1"/>
</dbReference>
<keyword evidence="9 12" id="KW-0472">Membrane</keyword>
<gene>
    <name evidence="14" type="primary">Vkorc1l1_0</name>
    <name evidence="14" type="ORF">VIDCHA_R08594</name>
</gene>
<evidence type="ECO:0000256" key="4">
    <source>
        <dbReference type="ARBA" id="ARBA00022692"/>
    </source>
</evidence>
<dbReference type="AlphaFoldDB" id="A0A851KK01"/>
<name>A0A851KK01_VIDCH</name>
<dbReference type="GO" id="GO:0005789">
    <property type="term" value="C:endoplasmic reticulum membrane"/>
    <property type="evidence" value="ECO:0007669"/>
    <property type="project" value="UniProtKB-SubCell"/>
</dbReference>
<keyword evidence="4 12" id="KW-0812">Transmembrane</keyword>
<dbReference type="InterPro" id="IPR012932">
    <property type="entry name" value="VKOR"/>
</dbReference>
<dbReference type="Proteomes" id="UP000634236">
    <property type="component" value="Unassembled WGS sequence"/>
</dbReference>
<feature type="domain" description="Vitamin K epoxide reductase" evidence="13">
    <location>
        <begin position="20"/>
        <end position="92"/>
    </location>
</feature>
<evidence type="ECO:0000256" key="5">
    <source>
        <dbReference type="ARBA" id="ARBA00022719"/>
    </source>
</evidence>
<dbReference type="GO" id="GO:0042373">
    <property type="term" value="P:vitamin K metabolic process"/>
    <property type="evidence" value="ECO:0007669"/>
    <property type="project" value="InterPro"/>
</dbReference>
<keyword evidence="11" id="KW-0676">Redox-active center</keyword>
<keyword evidence="6" id="KW-0256">Endoplasmic reticulum</keyword>
<keyword evidence="15" id="KW-1185">Reference proteome</keyword>
<feature type="non-terminal residue" evidence="14">
    <location>
        <position position="112"/>
    </location>
</feature>
<feature type="transmembrane region" description="Helical" evidence="12">
    <location>
        <begin position="24"/>
        <end position="41"/>
    </location>
</feature>
<dbReference type="EC" id="1.17.4.4" evidence="3"/>
<evidence type="ECO:0000256" key="3">
    <source>
        <dbReference type="ARBA" id="ARBA00012278"/>
    </source>
</evidence>
<comment type="caution">
    <text evidence="14">The sequence shown here is derived from an EMBL/GenBank/DDBJ whole genome shotgun (WGS) entry which is preliminary data.</text>
</comment>
<evidence type="ECO:0000256" key="8">
    <source>
        <dbReference type="ARBA" id="ARBA00023002"/>
    </source>
</evidence>
<evidence type="ECO:0000313" key="15">
    <source>
        <dbReference type="Proteomes" id="UP000634236"/>
    </source>
</evidence>
<keyword evidence="8" id="KW-0560">Oxidoreductase</keyword>
<evidence type="ECO:0000256" key="6">
    <source>
        <dbReference type="ARBA" id="ARBA00022824"/>
    </source>
</evidence>
<accession>A0A851KK01</accession>
<proteinExistence type="inferred from homology"/>
<dbReference type="InterPro" id="IPR042406">
    <property type="entry name" value="VKORC1/VKORC1L1"/>
</dbReference>
<evidence type="ECO:0000256" key="1">
    <source>
        <dbReference type="ARBA" id="ARBA00004477"/>
    </source>
</evidence>
<evidence type="ECO:0000256" key="10">
    <source>
        <dbReference type="ARBA" id="ARBA00023157"/>
    </source>
</evidence>
<dbReference type="Gene3D" id="1.20.1440.130">
    <property type="entry name" value="VKOR domain"/>
    <property type="match status" value="1"/>
</dbReference>
<feature type="transmembrane region" description="Helical" evidence="12">
    <location>
        <begin position="76"/>
        <end position="93"/>
    </location>
</feature>
<dbReference type="Pfam" id="PF07884">
    <property type="entry name" value="VKOR"/>
    <property type="match status" value="1"/>
</dbReference>
<dbReference type="GO" id="GO:0047057">
    <property type="term" value="F:vitamin-K-epoxide reductase (warfarin-sensitive) activity"/>
    <property type="evidence" value="ECO:0007669"/>
    <property type="project" value="UniProtKB-EC"/>
</dbReference>
<keyword evidence="7 12" id="KW-1133">Transmembrane helix</keyword>
<dbReference type="EMBL" id="WBNB01001542">
    <property type="protein sequence ID" value="NXB89729.1"/>
    <property type="molecule type" value="Genomic_DNA"/>
</dbReference>
<evidence type="ECO:0000256" key="11">
    <source>
        <dbReference type="ARBA" id="ARBA00023284"/>
    </source>
</evidence>
<evidence type="ECO:0000313" key="14">
    <source>
        <dbReference type="EMBL" id="NXB89729.1"/>
    </source>
</evidence>
<reference evidence="14" key="1">
    <citation type="submission" date="2019-09" db="EMBL/GenBank/DDBJ databases">
        <title>Bird 10,000 Genomes (B10K) Project - Family phase.</title>
        <authorList>
            <person name="Zhang G."/>
        </authorList>
    </citation>
    <scope>NUCLEOTIDE SEQUENCE</scope>
    <source>
        <strain evidence="14">OUT-0048</strain>
        <tissue evidence="14">Muscle</tissue>
    </source>
</reference>
<dbReference type="InterPro" id="IPR038354">
    <property type="entry name" value="VKOR_sf"/>
</dbReference>
<evidence type="ECO:0000256" key="7">
    <source>
        <dbReference type="ARBA" id="ARBA00022989"/>
    </source>
</evidence>
<evidence type="ECO:0000256" key="9">
    <source>
        <dbReference type="ARBA" id="ARBA00023136"/>
    </source>
</evidence>
<evidence type="ECO:0000256" key="2">
    <source>
        <dbReference type="ARBA" id="ARBA00006214"/>
    </source>
</evidence>
<dbReference type="GO" id="GO:0048038">
    <property type="term" value="F:quinone binding"/>
    <property type="evidence" value="ECO:0007669"/>
    <property type="project" value="UniProtKB-KW"/>
</dbReference>
<sequence>RWGRGLGLVDFIFGKDSAINKSNSVFGLVFYILQMLLGITASAIASLILIMSSIVSLAASLHLACILHFILKEFCILHVIAYLLNLILFIINYKRLIYLVEAWDQLLQPKQE</sequence>
<evidence type="ECO:0000256" key="12">
    <source>
        <dbReference type="SAM" id="Phobius"/>
    </source>
</evidence>
<feature type="non-terminal residue" evidence="14">
    <location>
        <position position="1"/>
    </location>
</feature>
<dbReference type="PANTHER" id="PTHR14519">
    <property type="entry name" value="VITAMIN K EPOXIDE REDUCTASE COMPLEX, SUBUNIT 1"/>
    <property type="match status" value="1"/>
</dbReference>
<comment type="similarity">
    <text evidence="2">Belongs to the VKOR family.</text>
</comment>
<organism evidence="14 15">
    <name type="scientific">Vidua chalybeata</name>
    <name type="common">Village indigobird</name>
    <dbReference type="NCBI Taxonomy" id="81927"/>
    <lineage>
        <taxon>Eukaryota</taxon>
        <taxon>Metazoa</taxon>
        <taxon>Chordata</taxon>
        <taxon>Craniata</taxon>
        <taxon>Vertebrata</taxon>
        <taxon>Euteleostomi</taxon>
        <taxon>Archelosauria</taxon>
        <taxon>Archosauria</taxon>
        <taxon>Dinosauria</taxon>
        <taxon>Saurischia</taxon>
        <taxon>Theropoda</taxon>
        <taxon>Coelurosauria</taxon>
        <taxon>Aves</taxon>
        <taxon>Neognathae</taxon>
        <taxon>Neoaves</taxon>
        <taxon>Telluraves</taxon>
        <taxon>Australaves</taxon>
        <taxon>Passeriformes</taxon>
        <taxon>Passeroidea</taxon>
        <taxon>Estrildidae</taxon>
        <taxon>Viduinae</taxon>
        <taxon>Vidua</taxon>
    </lineage>
</organism>
<comment type="subcellular location">
    <subcellularLocation>
        <location evidence="1">Endoplasmic reticulum membrane</location>
        <topology evidence="1">Multi-pass membrane protein</topology>
    </subcellularLocation>
</comment>
<dbReference type="CDD" id="cd12917">
    <property type="entry name" value="VKOR_euk"/>
    <property type="match status" value="1"/>
</dbReference>
<protein>
    <recommendedName>
        <fullName evidence="3">vitamin-K-epoxide reductase (warfarin-sensitive)</fullName>
        <ecNumber evidence="3">1.17.4.4</ecNumber>
    </recommendedName>
</protein>
<evidence type="ECO:0000259" key="13">
    <source>
        <dbReference type="Pfam" id="PF07884"/>
    </source>
</evidence>
<keyword evidence="5" id="KW-0874">Quinone</keyword>